<dbReference type="NCBIfam" id="TIGR02283">
    <property type="entry name" value="MltB_2"/>
    <property type="match status" value="1"/>
</dbReference>
<dbReference type="eggNOG" id="COG3409">
    <property type="taxonomic scope" value="Bacteria"/>
</dbReference>
<keyword evidence="5" id="KW-1185">Reference proteome</keyword>
<dbReference type="InterPro" id="IPR031304">
    <property type="entry name" value="SLT_2"/>
</dbReference>
<proteinExistence type="predicted"/>
<dbReference type="Pfam" id="PF01471">
    <property type="entry name" value="PG_binding_1"/>
    <property type="match status" value="1"/>
</dbReference>
<evidence type="ECO:0000256" key="1">
    <source>
        <dbReference type="SAM" id="SignalP"/>
    </source>
</evidence>
<protein>
    <submittedName>
        <fullName evidence="4">Glycosidase</fullName>
    </submittedName>
</protein>
<sequence>MFAVRLLPLVVPALLFIQPAHAAKETASNTEATLTEESFRQCVSDLQHQAIKAGVAEQTVKDSLAKVSLNQKVIELDRSQPEFTSSFADYYTRRVSDTRVKTGRERYRELQPLLKELTREYGVPGHYLVAFWGLETNYGGYLGYIPTLDALATLACEGRRGEYFTGELFNALRIVEAGDARADTMQGSWAGAMGQTQFMPAIFLRYATDHDGDGRRDLWGSREDALASAANFLRDLGWVKEQRWGREVKLPENFDYQLTGFAHKRSLTDWAKHGITMPNGQPLPAAEMEAAVIVPSGHNGPAFLAYDNFRVIMGWNRSEAYAIAVGRLADRIAGAGTLAQPPVPAPRLNREQVTLAQRVLNSQGFGAGKEDGLMGPGTRKAIARYQQANGMVPDGFPDAEVLNALGILDDSQ</sequence>
<dbReference type="Gene3D" id="1.10.101.10">
    <property type="entry name" value="PGBD-like superfamily/PGBD"/>
    <property type="match status" value="1"/>
</dbReference>
<dbReference type="SUPFAM" id="SSF53955">
    <property type="entry name" value="Lysozyme-like"/>
    <property type="match status" value="1"/>
</dbReference>
<keyword evidence="1" id="KW-0732">Signal</keyword>
<dbReference type="InterPro" id="IPR036366">
    <property type="entry name" value="PGBDSf"/>
</dbReference>
<dbReference type="InterPro" id="IPR043426">
    <property type="entry name" value="MltB-like"/>
</dbReference>
<feature type="domain" description="Transglycosylase SLT" evidence="3">
    <location>
        <begin position="38"/>
        <end position="330"/>
    </location>
</feature>
<dbReference type="Pfam" id="PF13406">
    <property type="entry name" value="SLT_2"/>
    <property type="match status" value="1"/>
</dbReference>
<feature type="signal peptide" evidence="1">
    <location>
        <begin position="1"/>
        <end position="22"/>
    </location>
</feature>
<evidence type="ECO:0000313" key="5">
    <source>
        <dbReference type="Proteomes" id="UP000029444"/>
    </source>
</evidence>
<dbReference type="GO" id="GO:0016798">
    <property type="term" value="F:hydrolase activity, acting on glycosyl bonds"/>
    <property type="evidence" value="ECO:0007669"/>
    <property type="project" value="UniProtKB-KW"/>
</dbReference>
<dbReference type="SUPFAM" id="SSF47090">
    <property type="entry name" value="PGBD-like"/>
    <property type="match status" value="1"/>
</dbReference>
<feature type="chain" id="PRO_5001911080" evidence="1">
    <location>
        <begin position="23"/>
        <end position="412"/>
    </location>
</feature>
<dbReference type="STRING" id="1177154.Y5S_01717"/>
<dbReference type="Proteomes" id="UP000029444">
    <property type="component" value="Unassembled WGS sequence"/>
</dbReference>
<dbReference type="PANTHER" id="PTHR30163:SF8">
    <property type="entry name" value="LYTIC MUREIN TRANSGLYCOSYLASE"/>
    <property type="match status" value="1"/>
</dbReference>
<dbReference type="GO" id="GO:0008933">
    <property type="term" value="F:peptidoglycan lytic transglycosylase activity"/>
    <property type="evidence" value="ECO:0007669"/>
    <property type="project" value="TreeGrafter"/>
</dbReference>
<dbReference type="AlphaFoldDB" id="A0A095SKE0"/>
<keyword evidence="4" id="KW-0378">Hydrolase</keyword>
<dbReference type="RefSeq" id="WP_081939715.1">
    <property type="nucleotide sequence ID" value="NZ_ARXV01000006.1"/>
</dbReference>
<feature type="domain" description="Peptidoglycan binding-like" evidence="2">
    <location>
        <begin position="350"/>
        <end position="405"/>
    </location>
</feature>
<evidence type="ECO:0000259" key="2">
    <source>
        <dbReference type="Pfam" id="PF01471"/>
    </source>
</evidence>
<name>A0A095SKE0_9GAMM</name>
<dbReference type="InterPro" id="IPR002477">
    <property type="entry name" value="Peptidoglycan-bd-like"/>
</dbReference>
<accession>A0A095SKE0</accession>
<dbReference type="Gene3D" id="1.10.8.350">
    <property type="entry name" value="Bacterial muramidase"/>
    <property type="match status" value="1"/>
</dbReference>
<reference evidence="4 5" key="1">
    <citation type="submission" date="2012-09" db="EMBL/GenBank/DDBJ databases">
        <title>Genome Sequence of alkane-degrading Bacterium Alcanivorax sp. 19-m-6.</title>
        <authorList>
            <person name="Lai Q."/>
            <person name="Shao Z."/>
        </authorList>
    </citation>
    <scope>NUCLEOTIDE SEQUENCE [LARGE SCALE GENOMIC DNA]</scope>
    <source>
        <strain evidence="4 5">19-m-6</strain>
    </source>
</reference>
<comment type="caution">
    <text evidence="4">The sequence shown here is derived from an EMBL/GenBank/DDBJ whole genome shotgun (WGS) entry which is preliminary data.</text>
</comment>
<evidence type="ECO:0000313" key="4">
    <source>
        <dbReference type="EMBL" id="KGD64809.1"/>
    </source>
</evidence>
<dbReference type="eggNOG" id="COG2951">
    <property type="taxonomic scope" value="Bacteria"/>
</dbReference>
<evidence type="ECO:0000259" key="3">
    <source>
        <dbReference type="Pfam" id="PF13406"/>
    </source>
</evidence>
<dbReference type="Gene3D" id="1.10.530.10">
    <property type="match status" value="1"/>
</dbReference>
<dbReference type="InterPro" id="IPR036365">
    <property type="entry name" value="PGBD-like_sf"/>
</dbReference>
<dbReference type="OrthoDB" id="9772911at2"/>
<dbReference type="InterPro" id="IPR011970">
    <property type="entry name" value="MltB_2"/>
</dbReference>
<dbReference type="GO" id="GO:0009253">
    <property type="term" value="P:peptidoglycan catabolic process"/>
    <property type="evidence" value="ECO:0007669"/>
    <property type="project" value="TreeGrafter"/>
</dbReference>
<gene>
    <name evidence="4" type="ORF">Y5S_01717</name>
</gene>
<dbReference type="PATRIC" id="fig|1177154.3.peg.1750"/>
<dbReference type="FunFam" id="1.10.8.350:FF:000001">
    <property type="entry name" value="Lytic murein transglycosylase B"/>
    <property type="match status" value="1"/>
</dbReference>
<dbReference type="CDD" id="cd13399">
    <property type="entry name" value="Slt35-like"/>
    <property type="match status" value="1"/>
</dbReference>
<dbReference type="PANTHER" id="PTHR30163">
    <property type="entry name" value="MEMBRANE-BOUND LYTIC MUREIN TRANSGLYCOSYLASE B"/>
    <property type="match status" value="1"/>
</dbReference>
<dbReference type="InterPro" id="IPR023346">
    <property type="entry name" value="Lysozyme-like_dom_sf"/>
</dbReference>
<keyword evidence="4" id="KW-0326">Glycosidase</keyword>
<organism evidence="4 5">
    <name type="scientific">Alcanivorax nanhaiticus</name>
    <dbReference type="NCBI Taxonomy" id="1177154"/>
    <lineage>
        <taxon>Bacteria</taxon>
        <taxon>Pseudomonadati</taxon>
        <taxon>Pseudomonadota</taxon>
        <taxon>Gammaproteobacteria</taxon>
        <taxon>Oceanospirillales</taxon>
        <taxon>Alcanivoracaceae</taxon>
        <taxon>Alcanivorax</taxon>
    </lineage>
</organism>
<dbReference type="EMBL" id="ARXV01000006">
    <property type="protein sequence ID" value="KGD64809.1"/>
    <property type="molecule type" value="Genomic_DNA"/>
</dbReference>